<feature type="domain" description="Glycosyl hydrolase family 13 catalytic" evidence="2">
    <location>
        <begin position="242"/>
        <end position="591"/>
    </location>
</feature>
<comment type="similarity">
    <text evidence="1">Belongs to the glycosyl hydrolase 13 family.</text>
</comment>
<protein>
    <submittedName>
        <fullName evidence="3">Pullulanase</fullName>
        <ecNumber evidence="3">3.2.1.41</ecNumber>
    </submittedName>
</protein>
<evidence type="ECO:0000313" key="4">
    <source>
        <dbReference type="Proteomes" id="UP000539953"/>
    </source>
</evidence>
<dbReference type="InterPro" id="IPR014756">
    <property type="entry name" value="Ig_E-set"/>
</dbReference>
<dbReference type="InterPro" id="IPR013783">
    <property type="entry name" value="Ig-like_fold"/>
</dbReference>
<keyword evidence="3" id="KW-0326">Glycosidase</keyword>
<dbReference type="Gene3D" id="3.20.20.80">
    <property type="entry name" value="Glycosidases"/>
    <property type="match status" value="1"/>
</dbReference>
<dbReference type="Pfam" id="PF02922">
    <property type="entry name" value="CBM_48"/>
    <property type="match status" value="1"/>
</dbReference>
<dbReference type="InterPro" id="IPR006047">
    <property type="entry name" value="GH13_cat_dom"/>
</dbReference>
<evidence type="ECO:0000313" key="3">
    <source>
        <dbReference type="EMBL" id="MBB5183147.1"/>
    </source>
</evidence>
<dbReference type="InterPro" id="IPR004193">
    <property type="entry name" value="Glyco_hydro_13_N"/>
</dbReference>
<dbReference type="PANTHER" id="PTHR43002">
    <property type="entry name" value="GLYCOGEN DEBRANCHING ENZYME"/>
    <property type="match status" value="1"/>
</dbReference>
<sequence length="701" mass="81088">MRMKEAYEAYLDDYNCLNVYISKNFFEGKSRIFHLKDTHDRIIPLTIQSRSDLYNGYTHYQLSLNGALQMGEEYTLYDEHCQTTVVRYSHIVKTERFNEQYNYEGDDLGLTYSKEQSIFKLWSPIALQIVLCLKNGGEAETYPMHREEKGVFSVTVHKDLLKARYTFMVRVNGKWNEIVDPYTSFSGPNAEYSVVYDKSLLHLPPRVPMAPLADNVDAIIYEASVRDMTSANDIGVENPKKFKGFTEENENTRAKNTGFSYLRSLGVTHVQLLPVCDFGSVDEVYPNIFYNWGYDPVQFRCLEGSYSTDPRNAVARIEEFAQLVHNCHKAGLRVNLDIVFNHVYKKEEFSLEKLVPNYYFLMNREGEFSNGSFCGNDIDSQPPMARKYLVETCRRLIEWFDIDGFRFDLMGILDIHLMNEITQVCRKMKPGFMIYGEGWNMPSFVPENLRASQINQAEMPFVGHFSDSFRETVRGSNADLNQQGYSNGNFDLIYSMMDRMSASGNAFNAPGKVINYVECHDNHTLWDKNRVACHGEGRDVREKRQVLANAMVLLSQGVPFLHAGQEFGRTKQNLGNTYNRSDNYNSINYIRRDHHISIVTDTIKLISIRRKYSCFRLRTVEETRDQTSFQTIENRVLVYICESKEDKCISFFNPSNGYYTYNLDHDVQVIFDNGSSNTHLTRNIQIAPYSVIVCDMMKQSA</sequence>
<dbReference type="Pfam" id="PF00128">
    <property type="entry name" value="Alpha-amylase"/>
    <property type="match status" value="2"/>
</dbReference>
<gene>
    <name evidence="3" type="ORF">HNQ47_001168</name>
</gene>
<dbReference type="CDD" id="cd11341">
    <property type="entry name" value="AmyAc_Pullulanase_LD-like"/>
    <property type="match status" value="1"/>
</dbReference>
<dbReference type="InterPro" id="IPR017853">
    <property type="entry name" value="GH"/>
</dbReference>
<dbReference type="EMBL" id="JACHHK010000004">
    <property type="protein sequence ID" value="MBB5183147.1"/>
    <property type="molecule type" value="Genomic_DNA"/>
</dbReference>
<dbReference type="SMART" id="SM00642">
    <property type="entry name" value="Aamy"/>
    <property type="match status" value="1"/>
</dbReference>
<evidence type="ECO:0000256" key="1">
    <source>
        <dbReference type="ARBA" id="ARBA00008061"/>
    </source>
</evidence>
<proteinExistence type="inferred from homology"/>
<dbReference type="InterPro" id="IPR011840">
    <property type="entry name" value="PulA_typeI"/>
</dbReference>
<dbReference type="Proteomes" id="UP000539953">
    <property type="component" value="Unassembled WGS sequence"/>
</dbReference>
<dbReference type="CDD" id="cd02860">
    <property type="entry name" value="E_set_Pullulanase"/>
    <property type="match status" value="1"/>
</dbReference>
<comment type="caution">
    <text evidence="3">The sequence shown here is derived from an EMBL/GenBank/DDBJ whole genome shotgun (WGS) entry which is preliminary data.</text>
</comment>
<dbReference type="Pfam" id="PF17999">
    <property type="entry name" value="PulA_N1"/>
    <property type="match status" value="1"/>
</dbReference>
<dbReference type="InterPro" id="IPR040697">
    <property type="entry name" value="PulA_N1"/>
</dbReference>
<dbReference type="NCBIfam" id="TIGR02104">
    <property type="entry name" value="pulA_typeI"/>
    <property type="match status" value="1"/>
</dbReference>
<dbReference type="Gene3D" id="2.60.40.10">
    <property type="entry name" value="Immunoglobulins"/>
    <property type="match status" value="1"/>
</dbReference>
<organism evidence="3 4">
    <name type="scientific">Catenisphaera adipataccumulans</name>
    <dbReference type="NCBI Taxonomy" id="700500"/>
    <lineage>
        <taxon>Bacteria</taxon>
        <taxon>Bacillati</taxon>
        <taxon>Bacillota</taxon>
        <taxon>Erysipelotrichia</taxon>
        <taxon>Erysipelotrichales</taxon>
        <taxon>Erysipelotrichaceae</taxon>
        <taxon>Catenisphaera</taxon>
    </lineage>
</organism>
<dbReference type="RefSeq" id="WP_246346081.1">
    <property type="nucleotide sequence ID" value="NZ_JACHHK010000004.1"/>
</dbReference>
<dbReference type="SUPFAM" id="SSF51445">
    <property type="entry name" value="(Trans)glycosidases"/>
    <property type="match status" value="1"/>
</dbReference>
<name>A0A7W8CWY9_9FIRM</name>
<evidence type="ECO:0000259" key="2">
    <source>
        <dbReference type="SMART" id="SM00642"/>
    </source>
</evidence>
<dbReference type="SUPFAM" id="SSF81296">
    <property type="entry name" value="E set domains"/>
    <property type="match status" value="1"/>
</dbReference>
<accession>A0A7W8CWY9</accession>
<keyword evidence="3" id="KW-0378">Hydrolase</keyword>
<dbReference type="AlphaFoldDB" id="A0A7W8CWY9"/>
<dbReference type="GO" id="GO:0005975">
    <property type="term" value="P:carbohydrate metabolic process"/>
    <property type="evidence" value="ECO:0007669"/>
    <property type="project" value="InterPro"/>
</dbReference>
<keyword evidence="4" id="KW-1185">Reference proteome</keyword>
<dbReference type="EC" id="3.2.1.41" evidence="3"/>
<reference evidence="3 4" key="1">
    <citation type="submission" date="2020-08" db="EMBL/GenBank/DDBJ databases">
        <title>Genomic Encyclopedia of Type Strains, Phase IV (KMG-IV): sequencing the most valuable type-strain genomes for metagenomic binning, comparative biology and taxonomic classification.</title>
        <authorList>
            <person name="Goeker M."/>
        </authorList>
    </citation>
    <scope>NUCLEOTIDE SEQUENCE [LARGE SCALE GENOMIC DNA]</scope>
    <source>
        <strain evidence="3 4">DSM 25799</strain>
    </source>
</reference>
<dbReference type="Gene3D" id="2.60.40.2320">
    <property type="match status" value="1"/>
</dbReference>
<dbReference type="GO" id="GO:0051060">
    <property type="term" value="F:pullulanase activity"/>
    <property type="evidence" value="ECO:0007669"/>
    <property type="project" value="UniProtKB-EC"/>
</dbReference>